<evidence type="ECO:0008006" key="6">
    <source>
        <dbReference type="Google" id="ProtNLM"/>
    </source>
</evidence>
<dbReference type="Proteomes" id="UP000236729">
    <property type="component" value="Unassembled WGS sequence"/>
</dbReference>
<dbReference type="EMBL" id="FNVB01000017">
    <property type="protein sequence ID" value="SEG98090.1"/>
    <property type="molecule type" value="Genomic_DNA"/>
</dbReference>
<dbReference type="SMR" id="A0A1H6EJN1"/>
<reference evidence="2" key="1">
    <citation type="submission" date="2016-10" db="EMBL/GenBank/DDBJ databases">
        <authorList>
            <person name="de Groot N.N."/>
        </authorList>
    </citation>
    <scope>NUCLEOTIDE SEQUENCE [LARGE SCALE GENOMIC DNA]</scope>
    <source>
        <strain evidence="2">ATCC 20501</strain>
    </source>
</reference>
<accession>A0A1I2ESR4</accession>
<evidence type="ECO:0000313" key="4">
    <source>
        <dbReference type="Proteomes" id="UP000199690"/>
    </source>
</evidence>
<name>A0A1H6EJN1_9PSEU</name>
<evidence type="ECO:0000313" key="5">
    <source>
        <dbReference type="Proteomes" id="UP000236729"/>
    </source>
</evidence>
<proteinExistence type="predicted"/>
<dbReference type="AlphaFoldDB" id="A0A1H6EJN1"/>
<keyword evidence="4" id="KW-1185">Reference proteome</keyword>
<gene>
    <name evidence="2" type="ORF">SAMN02982929_06975</name>
    <name evidence="3" type="ORF">SAMN05216506_116121</name>
</gene>
<evidence type="ECO:0000313" key="3">
    <source>
        <dbReference type="EMBL" id="SFE95667.1"/>
    </source>
</evidence>
<feature type="region of interest" description="Disordered" evidence="1">
    <location>
        <begin position="19"/>
        <end position="67"/>
    </location>
</feature>
<accession>A0A1H6EJN1</accession>
<organism evidence="2 5">
    <name type="scientific">Saccharopolyspora kobensis</name>
    <dbReference type="NCBI Taxonomy" id="146035"/>
    <lineage>
        <taxon>Bacteria</taxon>
        <taxon>Bacillati</taxon>
        <taxon>Actinomycetota</taxon>
        <taxon>Actinomycetes</taxon>
        <taxon>Pseudonocardiales</taxon>
        <taxon>Pseudonocardiaceae</taxon>
        <taxon>Saccharopolyspora</taxon>
    </lineage>
</organism>
<protein>
    <recommendedName>
        <fullName evidence="6">DUF3263 domain-containing protein</fullName>
    </recommendedName>
</protein>
<dbReference type="InterPro" id="IPR021678">
    <property type="entry name" value="DUF3263"/>
</dbReference>
<dbReference type="Pfam" id="PF11662">
    <property type="entry name" value="DUF3263"/>
    <property type="match status" value="1"/>
</dbReference>
<evidence type="ECO:0000256" key="1">
    <source>
        <dbReference type="SAM" id="MobiDB-lite"/>
    </source>
</evidence>
<sequence length="146" mass="16463">MDAAQMLTAQEIARQCEQLARGQDQRATPEGRRLRAVEPVAEPVAEPAPAPEPVPEPVPEPSGELTNRERGVLAFESQWWKRSGAKEQAIRELFDMSPSRYYQVLNALLDSPAAFRADPMLIKRLRKARAARQRERAAQRLGIELH</sequence>
<dbReference type="Proteomes" id="UP000199690">
    <property type="component" value="Unassembled WGS sequence"/>
</dbReference>
<feature type="compositionally biased region" description="Basic and acidic residues" evidence="1">
    <location>
        <begin position="23"/>
        <end position="36"/>
    </location>
</feature>
<dbReference type="EMBL" id="FOME01000016">
    <property type="protein sequence ID" value="SFE95667.1"/>
    <property type="molecule type" value="Genomic_DNA"/>
</dbReference>
<feature type="compositionally biased region" description="Pro residues" evidence="1">
    <location>
        <begin position="46"/>
        <end position="60"/>
    </location>
</feature>
<evidence type="ECO:0000313" key="2">
    <source>
        <dbReference type="EMBL" id="SEG98090.1"/>
    </source>
</evidence>
<reference evidence="4 5" key="2">
    <citation type="submission" date="2016-10" db="EMBL/GenBank/DDBJ databases">
        <authorList>
            <person name="Varghese N."/>
            <person name="Submissions S."/>
        </authorList>
    </citation>
    <scope>NUCLEOTIDE SEQUENCE [LARGE SCALE GENOMIC DNA]</scope>
    <source>
        <strain evidence="5">ATCC 20501</strain>
        <strain evidence="3 4">CGMCC 4.3529</strain>
    </source>
</reference>